<dbReference type="AlphaFoldDB" id="G0U9I1"/>
<dbReference type="VEuPathDB" id="TriTrypDB:TvY486_1117510"/>
<sequence>MSVTTSSFRSLVFLLFRFFFFFASPCVVMWFELRNQACRVNASPHFLYRIRGREEQVGWYTVQLFYYVWPATNRAVFSLITALASDILLFLLYREAIEGRRNSSCFITSPP</sequence>
<evidence type="ECO:0000256" key="1">
    <source>
        <dbReference type="SAM" id="Phobius"/>
    </source>
</evidence>
<protein>
    <submittedName>
        <fullName evidence="2">Uncharacterized protein</fullName>
    </submittedName>
</protein>
<feature type="transmembrane region" description="Helical" evidence="1">
    <location>
        <begin position="75"/>
        <end position="93"/>
    </location>
</feature>
<keyword evidence="1" id="KW-0472">Membrane</keyword>
<proteinExistence type="predicted"/>
<dbReference type="EMBL" id="HE573027">
    <property type="protein sequence ID" value="CCC54267.1"/>
    <property type="molecule type" value="Genomic_DNA"/>
</dbReference>
<name>G0U9I1_TRYVY</name>
<feature type="transmembrane region" description="Helical" evidence="1">
    <location>
        <begin position="12"/>
        <end position="31"/>
    </location>
</feature>
<evidence type="ECO:0000313" key="2">
    <source>
        <dbReference type="EMBL" id="CCC54267.1"/>
    </source>
</evidence>
<keyword evidence="1" id="KW-0812">Transmembrane</keyword>
<reference evidence="2" key="1">
    <citation type="journal article" date="2012" name="Proc. Natl. Acad. Sci. U.S.A.">
        <title>Antigenic diversity is generated by distinct evolutionary mechanisms in African trypanosome species.</title>
        <authorList>
            <person name="Jackson A.P."/>
            <person name="Berry A."/>
            <person name="Aslett M."/>
            <person name="Allison H.C."/>
            <person name="Burton P."/>
            <person name="Vavrova-Anderson J."/>
            <person name="Brown R."/>
            <person name="Browne H."/>
            <person name="Corton N."/>
            <person name="Hauser H."/>
            <person name="Gamble J."/>
            <person name="Gilderthorp R."/>
            <person name="Marcello L."/>
            <person name="McQuillan J."/>
            <person name="Otto T.D."/>
            <person name="Quail M.A."/>
            <person name="Sanders M.J."/>
            <person name="van Tonder A."/>
            <person name="Ginger M.L."/>
            <person name="Field M.C."/>
            <person name="Barry J.D."/>
            <person name="Hertz-Fowler C."/>
            <person name="Berriman M."/>
        </authorList>
    </citation>
    <scope>NUCLEOTIDE SEQUENCE</scope>
    <source>
        <strain evidence="2">Y486</strain>
    </source>
</reference>
<keyword evidence="1" id="KW-1133">Transmembrane helix</keyword>
<organism evidence="2">
    <name type="scientific">Trypanosoma vivax (strain Y486)</name>
    <dbReference type="NCBI Taxonomy" id="1055687"/>
    <lineage>
        <taxon>Eukaryota</taxon>
        <taxon>Discoba</taxon>
        <taxon>Euglenozoa</taxon>
        <taxon>Kinetoplastea</taxon>
        <taxon>Metakinetoplastina</taxon>
        <taxon>Trypanosomatida</taxon>
        <taxon>Trypanosomatidae</taxon>
        <taxon>Trypanosoma</taxon>
        <taxon>Duttonella</taxon>
    </lineage>
</organism>
<gene>
    <name evidence="2" type="ORF">TVY486_1117510</name>
</gene>
<accession>G0U9I1</accession>